<keyword evidence="9" id="KW-0132">Cell division</keyword>
<dbReference type="GO" id="GO:0004326">
    <property type="term" value="F:tetrahydrofolylpolyglutamate synthase activity"/>
    <property type="evidence" value="ECO:0007669"/>
    <property type="project" value="InterPro"/>
</dbReference>
<evidence type="ECO:0000256" key="4">
    <source>
        <dbReference type="ARBA" id="ARBA00022741"/>
    </source>
</evidence>
<organism evidence="12 13">
    <name type="scientific">Candidatus Magasanikbacteria bacterium GW2011_GWA2_37_8</name>
    <dbReference type="NCBI Taxonomy" id="1619036"/>
    <lineage>
        <taxon>Bacteria</taxon>
        <taxon>Candidatus Magasanikiibacteriota</taxon>
    </lineage>
</organism>
<evidence type="ECO:0000259" key="11">
    <source>
        <dbReference type="Pfam" id="PF08245"/>
    </source>
</evidence>
<evidence type="ECO:0000313" key="12">
    <source>
        <dbReference type="EMBL" id="KKQ40904.1"/>
    </source>
</evidence>
<dbReference type="GO" id="GO:0008360">
    <property type="term" value="P:regulation of cell shape"/>
    <property type="evidence" value="ECO:0007669"/>
    <property type="project" value="UniProtKB-KW"/>
</dbReference>
<dbReference type="Pfam" id="PF08245">
    <property type="entry name" value="Mur_ligase_M"/>
    <property type="match status" value="1"/>
</dbReference>
<protein>
    <submittedName>
        <fullName evidence="12">UDP-N-acetylmuramyl-tripeptide synthetase</fullName>
    </submittedName>
</protein>
<dbReference type="InterPro" id="IPR013221">
    <property type="entry name" value="Mur_ligase_cen"/>
</dbReference>
<dbReference type="AlphaFoldDB" id="A0A0G0JVH3"/>
<evidence type="ECO:0000256" key="9">
    <source>
        <dbReference type="RuleBase" id="RU004135"/>
    </source>
</evidence>
<dbReference type="PROSITE" id="PS01011">
    <property type="entry name" value="FOLYLPOLYGLU_SYNT_1"/>
    <property type="match status" value="1"/>
</dbReference>
<dbReference type="Gene3D" id="3.90.190.20">
    <property type="entry name" value="Mur ligase, C-terminal domain"/>
    <property type="match status" value="1"/>
</dbReference>
<dbReference type="EMBL" id="LBTN01000010">
    <property type="protein sequence ID" value="KKQ40904.1"/>
    <property type="molecule type" value="Genomic_DNA"/>
</dbReference>
<keyword evidence="5" id="KW-0067">ATP-binding</keyword>
<comment type="caution">
    <text evidence="12">The sequence shown here is derived from an EMBL/GenBank/DDBJ whole genome shotgun (WGS) entry which is preliminary data.</text>
</comment>
<dbReference type="PANTHER" id="PTHR23135:SF4">
    <property type="entry name" value="UDP-N-ACETYLMURAMOYL-L-ALANYL-D-GLUTAMATE--2,6-DIAMINOPIMELATE LIGASE MURE HOMOLOG, CHLOROPLASTIC"/>
    <property type="match status" value="1"/>
</dbReference>
<evidence type="ECO:0000256" key="6">
    <source>
        <dbReference type="ARBA" id="ARBA00022960"/>
    </source>
</evidence>
<dbReference type="InterPro" id="IPR018109">
    <property type="entry name" value="Folylpolyglutamate_synth_CS"/>
</dbReference>
<gene>
    <name evidence="12" type="ORF">US58_C0010G0005</name>
</gene>
<evidence type="ECO:0000256" key="1">
    <source>
        <dbReference type="ARBA" id="ARBA00005898"/>
    </source>
</evidence>
<keyword evidence="6 9" id="KW-0133">Cell shape</keyword>
<proteinExistence type="inferred from homology"/>
<evidence type="ECO:0000313" key="13">
    <source>
        <dbReference type="Proteomes" id="UP000034333"/>
    </source>
</evidence>
<keyword evidence="2" id="KW-0963">Cytoplasm</keyword>
<keyword evidence="8 9" id="KW-0961">Cell wall biogenesis/degradation</keyword>
<dbReference type="InterPro" id="IPR036615">
    <property type="entry name" value="Mur_ligase_C_dom_sf"/>
</dbReference>
<evidence type="ECO:0000256" key="5">
    <source>
        <dbReference type="ARBA" id="ARBA00022840"/>
    </source>
</evidence>
<evidence type="ECO:0000256" key="2">
    <source>
        <dbReference type="ARBA" id="ARBA00022490"/>
    </source>
</evidence>
<evidence type="ECO:0000256" key="7">
    <source>
        <dbReference type="ARBA" id="ARBA00022984"/>
    </source>
</evidence>
<dbReference type="STRING" id="1619036.US58_C0010G0005"/>
<dbReference type="GO" id="GO:0009252">
    <property type="term" value="P:peptidoglycan biosynthetic process"/>
    <property type="evidence" value="ECO:0007669"/>
    <property type="project" value="UniProtKB-UniPathway"/>
</dbReference>
<sequence>MKNLKHYLIALFAYYWYGRPARNLIVVGVTGTKGKSTTCRLIASILEAGGFKVGLLSTVEFQIGEKRWINDKKMTMLGLGQIQKMLREMVQAGCQYVVVETSSEGILQYRHFGLWYDVAVFTNLGTEHSERHGGFENLRQDKGKLFSALTKYPHKILNGKKIEKIIIANTDDENSKYFLNFQADKKIGYGLETTENLQINQTQKFVQGKIENSNESGSSFVVNNNHYKINIAGTFNVYNALAAVAVGETQNISAEKISVGLASVNKILGRMEFINAGQDFKVVVDYAHEPLSLTALFNTLRNIIGLDHKLITVIGSDGGGRDVKKRPKMGAIAGQLADYVVVTDVNCFDEDPKQIAEMLASGARESGKKDGQNLFIETDRRAAIKLAISLAKSGDVVAITAKGSEPCIVIANGQKIPWSDSAVAKEELELINN</sequence>
<dbReference type="SUPFAM" id="SSF53623">
    <property type="entry name" value="MurD-like peptide ligases, catalytic domain"/>
    <property type="match status" value="1"/>
</dbReference>
<dbReference type="NCBIfam" id="TIGR01085">
    <property type="entry name" value="murE"/>
    <property type="match status" value="1"/>
</dbReference>
<dbReference type="InterPro" id="IPR004101">
    <property type="entry name" value="Mur_ligase_C"/>
</dbReference>
<keyword evidence="4" id="KW-0547">Nucleotide-binding</keyword>
<keyword evidence="9" id="KW-0131">Cell cycle</keyword>
<comment type="subcellular location">
    <subcellularLocation>
        <location evidence="9">Cytoplasm</location>
    </subcellularLocation>
</comment>
<dbReference type="Proteomes" id="UP000034333">
    <property type="component" value="Unassembled WGS sequence"/>
</dbReference>
<dbReference type="InterPro" id="IPR005761">
    <property type="entry name" value="UDP-N-AcMur-Glu-dNH2Pim_ligase"/>
</dbReference>
<comment type="pathway">
    <text evidence="9">Cell wall biogenesis; peptidoglycan biosynthesis.</text>
</comment>
<dbReference type="SUPFAM" id="SSF53244">
    <property type="entry name" value="MurD-like peptide ligases, peptide-binding domain"/>
    <property type="match status" value="1"/>
</dbReference>
<accession>A0A0G0JVH3</accession>
<dbReference type="GO" id="GO:0071555">
    <property type="term" value="P:cell wall organization"/>
    <property type="evidence" value="ECO:0007669"/>
    <property type="project" value="UniProtKB-KW"/>
</dbReference>
<reference evidence="12 13" key="1">
    <citation type="journal article" date="2015" name="Nature">
        <title>rRNA introns, odd ribosomes, and small enigmatic genomes across a large radiation of phyla.</title>
        <authorList>
            <person name="Brown C.T."/>
            <person name="Hug L.A."/>
            <person name="Thomas B.C."/>
            <person name="Sharon I."/>
            <person name="Castelle C.J."/>
            <person name="Singh A."/>
            <person name="Wilkins M.J."/>
            <person name="Williams K.H."/>
            <person name="Banfield J.F."/>
        </authorList>
    </citation>
    <scope>NUCLEOTIDE SEQUENCE [LARGE SCALE GENOMIC DNA]</scope>
</reference>
<feature type="domain" description="Mur ligase C-terminal" evidence="10">
    <location>
        <begin position="269"/>
        <end position="403"/>
    </location>
</feature>
<dbReference type="PATRIC" id="fig|1619036.3.peg.297"/>
<evidence type="ECO:0000259" key="10">
    <source>
        <dbReference type="Pfam" id="PF02875"/>
    </source>
</evidence>
<dbReference type="GO" id="GO:0005737">
    <property type="term" value="C:cytoplasm"/>
    <property type="evidence" value="ECO:0007669"/>
    <property type="project" value="UniProtKB-SubCell"/>
</dbReference>
<evidence type="ECO:0000256" key="3">
    <source>
        <dbReference type="ARBA" id="ARBA00022598"/>
    </source>
</evidence>
<keyword evidence="7 9" id="KW-0573">Peptidoglycan synthesis</keyword>
<dbReference type="Pfam" id="PF02875">
    <property type="entry name" value="Mur_ligase_C"/>
    <property type="match status" value="1"/>
</dbReference>
<name>A0A0G0JVH3_9BACT</name>
<dbReference type="InterPro" id="IPR036565">
    <property type="entry name" value="Mur-like_cat_sf"/>
</dbReference>
<evidence type="ECO:0000256" key="8">
    <source>
        <dbReference type="ARBA" id="ARBA00023316"/>
    </source>
</evidence>
<keyword evidence="3" id="KW-0436">Ligase</keyword>
<dbReference type="GO" id="GO:0005524">
    <property type="term" value="F:ATP binding"/>
    <property type="evidence" value="ECO:0007669"/>
    <property type="project" value="UniProtKB-KW"/>
</dbReference>
<dbReference type="UniPathway" id="UPA00219"/>
<dbReference type="Gene3D" id="3.40.1190.10">
    <property type="entry name" value="Mur-like, catalytic domain"/>
    <property type="match status" value="1"/>
</dbReference>
<feature type="domain" description="Mur ligase central" evidence="11">
    <location>
        <begin position="29"/>
        <end position="246"/>
    </location>
</feature>
<comment type="similarity">
    <text evidence="1">Belongs to the MurCDEF family. MurE subfamily.</text>
</comment>
<dbReference type="PANTHER" id="PTHR23135">
    <property type="entry name" value="MUR LIGASE FAMILY MEMBER"/>
    <property type="match status" value="1"/>
</dbReference>
<dbReference type="GO" id="GO:0051301">
    <property type="term" value="P:cell division"/>
    <property type="evidence" value="ECO:0007669"/>
    <property type="project" value="UniProtKB-KW"/>
</dbReference>